<name>A0A9P6JFM8_9FUNG</name>
<feature type="region of interest" description="Disordered" evidence="5">
    <location>
        <begin position="150"/>
        <end position="195"/>
    </location>
</feature>
<dbReference type="Pfam" id="PF04145">
    <property type="entry name" value="Ctr"/>
    <property type="match status" value="1"/>
</dbReference>
<feature type="compositionally biased region" description="Low complexity" evidence="5">
    <location>
        <begin position="181"/>
        <end position="195"/>
    </location>
</feature>
<dbReference type="Proteomes" id="UP000749646">
    <property type="component" value="Unassembled WGS sequence"/>
</dbReference>
<reference evidence="6" key="1">
    <citation type="journal article" date="2020" name="Fungal Divers.">
        <title>Resolving the Mortierellaceae phylogeny through synthesis of multi-gene phylogenetics and phylogenomics.</title>
        <authorList>
            <person name="Vandepol N."/>
            <person name="Liber J."/>
            <person name="Desiro A."/>
            <person name="Na H."/>
            <person name="Kennedy M."/>
            <person name="Barry K."/>
            <person name="Grigoriev I.V."/>
            <person name="Miller A.N."/>
            <person name="O'Donnell K."/>
            <person name="Stajich J.E."/>
            <person name="Bonito G."/>
        </authorList>
    </citation>
    <scope>NUCLEOTIDE SEQUENCE</scope>
    <source>
        <strain evidence="6">MES-2147</strain>
    </source>
</reference>
<keyword evidence="4" id="KW-0813">Transport</keyword>
<feature type="compositionally biased region" description="Low complexity" evidence="5">
    <location>
        <begin position="68"/>
        <end position="80"/>
    </location>
</feature>
<feature type="compositionally biased region" description="Basic and acidic residues" evidence="5">
    <location>
        <begin position="165"/>
        <end position="179"/>
    </location>
</feature>
<accession>A0A9P6JFM8</accession>
<keyword evidence="4" id="KW-0406">Ion transport</keyword>
<evidence type="ECO:0000313" key="6">
    <source>
        <dbReference type="EMBL" id="KAF9969703.1"/>
    </source>
</evidence>
<dbReference type="AlphaFoldDB" id="A0A9P6JFM8"/>
<feature type="non-terminal residue" evidence="6">
    <location>
        <position position="195"/>
    </location>
</feature>
<keyword evidence="2" id="KW-1133">Transmembrane helix</keyword>
<keyword evidence="4" id="KW-0186">Copper</keyword>
<dbReference type="InterPro" id="IPR007274">
    <property type="entry name" value="Cop_transporter"/>
</dbReference>
<evidence type="ECO:0000256" key="4">
    <source>
        <dbReference type="RuleBase" id="RU367022"/>
    </source>
</evidence>
<keyword evidence="7" id="KW-1185">Reference proteome</keyword>
<evidence type="ECO:0000256" key="2">
    <source>
        <dbReference type="ARBA" id="ARBA00022989"/>
    </source>
</evidence>
<dbReference type="GO" id="GO:0005375">
    <property type="term" value="F:copper ion transmembrane transporter activity"/>
    <property type="evidence" value="ECO:0007669"/>
    <property type="project" value="UniProtKB-UniRule"/>
</dbReference>
<evidence type="ECO:0000313" key="7">
    <source>
        <dbReference type="Proteomes" id="UP000749646"/>
    </source>
</evidence>
<evidence type="ECO:0000256" key="5">
    <source>
        <dbReference type="SAM" id="MobiDB-lite"/>
    </source>
</evidence>
<comment type="caution">
    <text evidence="6">The sequence shown here is derived from an EMBL/GenBank/DDBJ whole genome shotgun (WGS) entry which is preliminary data.</text>
</comment>
<dbReference type="EMBL" id="JAAAHW010005148">
    <property type="protein sequence ID" value="KAF9969703.1"/>
    <property type="molecule type" value="Genomic_DNA"/>
</dbReference>
<organism evidence="6 7">
    <name type="scientific">Modicella reniformis</name>
    <dbReference type="NCBI Taxonomy" id="1440133"/>
    <lineage>
        <taxon>Eukaryota</taxon>
        <taxon>Fungi</taxon>
        <taxon>Fungi incertae sedis</taxon>
        <taxon>Mucoromycota</taxon>
        <taxon>Mortierellomycotina</taxon>
        <taxon>Mortierellomycetes</taxon>
        <taxon>Mortierellales</taxon>
        <taxon>Mortierellaceae</taxon>
        <taxon>Modicella</taxon>
    </lineage>
</organism>
<comment type="similarity">
    <text evidence="4">Belongs to the copper transporter (Ctr) (TC 1.A.56) family. SLC31A subfamily.</text>
</comment>
<evidence type="ECO:0000256" key="1">
    <source>
        <dbReference type="ARBA" id="ARBA00022692"/>
    </source>
</evidence>
<keyword evidence="4" id="KW-0187">Copper transport</keyword>
<sequence length="195" mass="21927">MSDHSLTNGFQSGYGTPVWSPELTPVDEPEYISTLIGLFLLSIGFRALMAAQGYLEAYLHLHFYPRPTSTSTSTSTSSSSIRSQQRQGVINAAGQVSVVSQEQSLDPKKMRAKDHLVHIQQQNTPRLLQGGSFQDQGVQRHVQLEQQLKLEEEEENEKEMPPGTRRLDPEPELRHRLEPKTTTTTTTTTTIPLYH</sequence>
<gene>
    <name evidence="6" type="ORF">BGZ65_011702</name>
</gene>
<comment type="subcellular location">
    <subcellularLocation>
        <location evidence="4">Membrane</location>
        <topology evidence="4">Multi-pass membrane protein</topology>
    </subcellularLocation>
</comment>
<dbReference type="GO" id="GO:0016020">
    <property type="term" value="C:membrane"/>
    <property type="evidence" value="ECO:0007669"/>
    <property type="project" value="UniProtKB-SubCell"/>
</dbReference>
<proteinExistence type="inferred from homology"/>
<protein>
    <recommendedName>
        <fullName evidence="4">Copper transport protein</fullName>
    </recommendedName>
</protein>
<keyword evidence="1" id="KW-0812">Transmembrane</keyword>
<keyword evidence="3 4" id="KW-0472">Membrane</keyword>
<evidence type="ECO:0000256" key="3">
    <source>
        <dbReference type="ARBA" id="ARBA00023136"/>
    </source>
</evidence>
<dbReference type="OrthoDB" id="73901at2759"/>
<feature type="region of interest" description="Disordered" evidence="5">
    <location>
        <begin position="67"/>
        <end position="87"/>
    </location>
</feature>